<reference evidence="2" key="1">
    <citation type="journal article" date="2023" name="GigaByte">
        <title>Genome assembly of the bearded iris, Iris pallida Lam.</title>
        <authorList>
            <person name="Bruccoleri R.E."/>
            <person name="Oakeley E.J."/>
            <person name="Faust A.M.E."/>
            <person name="Altorfer M."/>
            <person name="Dessus-Babus S."/>
            <person name="Burckhardt D."/>
            <person name="Oertli M."/>
            <person name="Naumann U."/>
            <person name="Petersen F."/>
            <person name="Wong J."/>
        </authorList>
    </citation>
    <scope>NUCLEOTIDE SEQUENCE</scope>
    <source>
        <strain evidence="2">GSM-AAB239-AS_SAM_17_03QT</strain>
    </source>
</reference>
<reference evidence="2" key="2">
    <citation type="submission" date="2023-04" db="EMBL/GenBank/DDBJ databases">
        <authorList>
            <person name="Bruccoleri R.E."/>
            <person name="Oakeley E.J."/>
            <person name="Faust A.-M."/>
            <person name="Dessus-Babus S."/>
            <person name="Altorfer M."/>
            <person name="Burckhardt D."/>
            <person name="Oertli M."/>
            <person name="Naumann U."/>
            <person name="Petersen F."/>
            <person name="Wong J."/>
        </authorList>
    </citation>
    <scope>NUCLEOTIDE SEQUENCE</scope>
    <source>
        <strain evidence="2">GSM-AAB239-AS_SAM_17_03QT</strain>
        <tissue evidence="2">Leaf</tissue>
    </source>
</reference>
<evidence type="ECO:0000313" key="2">
    <source>
        <dbReference type="EMBL" id="KAJ6800042.1"/>
    </source>
</evidence>
<sequence length="70" mass="7223">MCDGGGSGGSESGKAADGKADEFGLPAVEVRYRDPILEVVLVTRGAAPPGRKKLLFYESSASSPKKAPRS</sequence>
<gene>
    <name evidence="2" type="ORF">M6B38_205535</name>
</gene>
<accession>A0AAX6E7I0</accession>
<dbReference type="EMBL" id="JANAVB010039215">
    <property type="protein sequence ID" value="KAJ6800042.1"/>
    <property type="molecule type" value="Genomic_DNA"/>
</dbReference>
<feature type="region of interest" description="Disordered" evidence="1">
    <location>
        <begin position="1"/>
        <end position="20"/>
    </location>
</feature>
<evidence type="ECO:0000256" key="1">
    <source>
        <dbReference type="SAM" id="MobiDB-lite"/>
    </source>
</evidence>
<protein>
    <submittedName>
        <fullName evidence="2">Uncharacterized protein</fullName>
    </submittedName>
</protein>
<proteinExistence type="predicted"/>
<keyword evidence="3" id="KW-1185">Reference proteome</keyword>
<feature type="compositionally biased region" description="Gly residues" evidence="1">
    <location>
        <begin position="1"/>
        <end position="11"/>
    </location>
</feature>
<evidence type="ECO:0000313" key="3">
    <source>
        <dbReference type="Proteomes" id="UP001140949"/>
    </source>
</evidence>
<dbReference type="AlphaFoldDB" id="A0AAX6E7I0"/>
<organism evidence="2 3">
    <name type="scientific">Iris pallida</name>
    <name type="common">Sweet iris</name>
    <dbReference type="NCBI Taxonomy" id="29817"/>
    <lineage>
        <taxon>Eukaryota</taxon>
        <taxon>Viridiplantae</taxon>
        <taxon>Streptophyta</taxon>
        <taxon>Embryophyta</taxon>
        <taxon>Tracheophyta</taxon>
        <taxon>Spermatophyta</taxon>
        <taxon>Magnoliopsida</taxon>
        <taxon>Liliopsida</taxon>
        <taxon>Asparagales</taxon>
        <taxon>Iridaceae</taxon>
        <taxon>Iridoideae</taxon>
        <taxon>Irideae</taxon>
        <taxon>Iris</taxon>
    </lineage>
</organism>
<comment type="caution">
    <text evidence="2">The sequence shown here is derived from an EMBL/GenBank/DDBJ whole genome shotgun (WGS) entry which is preliminary data.</text>
</comment>
<dbReference type="Proteomes" id="UP001140949">
    <property type="component" value="Unassembled WGS sequence"/>
</dbReference>
<name>A0AAX6E7I0_IRIPA</name>